<evidence type="ECO:0000256" key="3">
    <source>
        <dbReference type="ARBA" id="ARBA00022502"/>
    </source>
</evidence>
<comment type="pathway">
    <text evidence="2">Glycolipid biosynthesis; glycosylphosphatidylinositol-anchor biosynthesis.</text>
</comment>
<proteinExistence type="predicted"/>
<name>A0AAJ0GBM4_9PEZI</name>
<evidence type="ECO:0000313" key="10">
    <source>
        <dbReference type="Proteomes" id="UP001271007"/>
    </source>
</evidence>
<keyword evidence="3" id="KW-0337">GPI-anchor biosynthesis</keyword>
<organism evidence="9 10">
    <name type="scientific">Extremus antarcticus</name>
    <dbReference type="NCBI Taxonomy" id="702011"/>
    <lineage>
        <taxon>Eukaryota</taxon>
        <taxon>Fungi</taxon>
        <taxon>Dikarya</taxon>
        <taxon>Ascomycota</taxon>
        <taxon>Pezizomycotina</taxon>
        <taxon>Dothideomycetes</taxon>
        <taxon>Dothideomycetidae</taxon>
        <taxon>Mycosphaerellales</taxon>
        <taxon>Extremaceae</taxon>
        <taxon>Extremus</taxon>
    </lineage>
</organism>
<dbReference type="EMBL" id="JAWDJX010000021">
    <property type="protein sequence ID" value="KAK3052372.1"/>
    <property type="molecule type" value="Genomic_DNA"/>
</dbReference>
<dbReference type="AlphaFoldDB" id="A0AAJ0GBM4"/>
<keyword evidence="10" id="KW-1185">Reference proteome</keyword>
<gene>
    <name evidence="9" type="primary">GPI11</name>
    <name evidence="9" type="ORF">LTR09_006582</name>
</gene>
<feature type="transmembrane region" description="Helical" evidence="8">
    <location>
        <begin position="214"/>
        <end position="234"/>
    </location>
</feature>
<reference evidence="9" key="1">
    <citation type="submission" date="2023-04" db="EMBL/GenBank/DDBJ databases">
        <title>Black Yeasts Isolated from many extreme environments.</title>
        <authorList>
            <person name="Coleine C."/>
            <person name="Stajich J.E."/>
            <person name="Selbmann L."/>
        </authorList>
    </citation>
    <scope>NUCLEOTIDE SEQUENCE</scope>
    <source>
        <strain evidence="9">CCFEE 5312</strain>
    </source>
</reference>
<dbReference type="GO" id="GO:0006506">
    <property type="term" value="P:GPI anchor biosynthetic process"/>
    <property type="evidence" value="ECO:0007669"/>
    <property type="project" value="UniProtKB-KW"/>
</dbReference>
<feature type="transmembrane region" description="Helical" evidence="8">
    <location>
        <begin position="144"/>
        <end position="161"/>
    </location>
</feature>
<evidence type="ECO:0000256" key="5">
    <source>
        <dbReference type="ARBA" id="ARBA00022824"/>
    </source>
</evidence>
<feature type="transmembrane region" description="Helical" evidence="8">
    <location>
        <begin position="103"/>
        <end position="132"/>
    </location>
</feature>
<evidence type="ECO:0000256" key="1">
    <source>
        <dbReference type="ARBA" id="ARBA00004477"/>
    </source>
</evidence>
<evidence type="ECO:0000313" key="9">
    <source>
        <dbReference type="EMBL" id="KAK3052372.1"/>
    </source>
</evidence>
<feature type="transmembrane region" description="Helical" evidence="8">
    <location>
        <begin position="182"/>
        <end position="202"/>
    </location>
</feature>
<dbReference type="GO" id="GO:0005789">
    <property type="term" value="C:endoplasmic reticulum membrane"/>
    <property type="evidence" value="ECO:0007669"/>
    <property type="project" value="UniProtKB-SubCell"/>
</dbReference>
<evidence type="ECO:0000256" key="2">
    <source>
        <dbReference type="ARBA" id="ARBA00004687"/>
    </source>
</evidence>
<evidence type="ECO:0000256" key="4">
    <source>
        <dbReference type="ARBA" id="ARBA00022692"/>
    </source>
</evidence>
<evidence type="ECO:0000256" key="6">
    <source>
        <dbReference type="ARBA" id="ARBA00022989"/>
    </source>
</evidence>
<evidence type="ECO:0000256" key="7">
    <source>
        <dbReference type="ARBA" id="ARBA00023136"/>
    </source>
</evidence>
<dbReference type="InterPro" id="IPR009580">
    <property type="entry name" value="GPI_biosynthesis_protein_Pig-F"/>
</dbReference>
<keyword evidence="6 8" id="KW-1133">Transmembrane helix</keyword>
<evidence type="ECO:0000256" key="8">
    <source>
        <dbReference type="SAM" id="Phobius"/>
    </source>
</evidence>
<comment type="subcellular location">
    <subcellularLocation>
        <location evidence="1">Endoplasmic reticulum membrane</location>
        <topology evidence="1">Multi-pass membrane protein</topology>
    </subcellularLocation>
</comment>
<keyword evidence="5" id="KW-0256">Endoplasmic reticulum</keyword>
<sequence length="242" mass="26319">MSSQTPNAKTASALPPFKHVDILQTPTSLLYANLQPVLLLSILLFSFKTLVQDPVNTLLGLAPTVTILQGLYCALCLPSTNQAPTTTSKPGQKKKPAKPAQDVWAKVVPALLSLLLVLVLSTPILYIIVILFGAPLTTHQPHTILLAFHLALLTTPQLYYAHGLEAQTWYKLVSLQLPVDELLGMSLGACTGAWIGAIPIPLDWDREWQKWPVTIVVGLYVGAVVGKLLGGYLFKGWRIKLS</sequence>
<accession>A0AAJ0GBM4</accession>
<dbReference type="Proteomes" id="UP001271007">
    <property type="component" value="Unassembled WGS sequence"/>
</dbReference>
<protein>
    <submittedName>
        <fullName evidence="9">Glycosylphosphatidylinositol (GPI) anchor assembly protein</fullName>
    </submittedName>
</protein>
<comment type="caution">
    <text evidence="9">The sequence shown here is derived from an EMBL/GenBank/DDBJ whole genome shotgun (WGS) entry which is preliminary data.</text>
</comment>
<keyword evidence="7 8" id="KW-0472">Membrane</keyword>
<dbReference type="Pfam" id="PF06699">
    <property type="entry name" value="PIG-F"/>
    <property type="match status" value="1"/>
</dbReference>
<keyword evidence="4 8" id="KW-0812">Transmembrane</keyword>
<feature type="transmembrane region" description="Helical" evidence="8">
    <location>
        <begin position="29"/>
        <end position="47"/>
    </location>
</feature>